<evidence type="ECO:0000313" key="2">
    <source>
        <dbReference type="EMBL" id="MDP5136809.1"/>
    </source>
</evidence>
<feature type="coiled-coil region" evidence="1">
    <location>
        <begin position="28"/>
        <end position="63"/>
    </location>
</feature>
<accession>A0ABT9I097</accession>
<keyword evidence="3" id="KW-1185">Reference proteome</keyword>
<evidence type="ECO:0000313" key="3">
    <source>
        <dbReference type="Proteomes" id="UP001231109"/>
    </source>
</evidence>
<dbReference type="RefSeq" id="WP_305976280.1">
    <property type="nucleotide sequence ID" value="NZ_JAPJDY010000003.1"/>
</dbReference>
<gene>
    <name evidence="2" type="ORF">ORJ04_12700</name>
</gene>
<organism evidence="2 3">
    <name type="scientific">Rheinheimera baltica</name>
    <dbReference type="NCBI Taxonomy" id="67576"/>
    <lineage>
        <taxon>Bacteria</taxon>
        <taxon>Pseudomonadati</taxon>
        <taxon>Pseudomonadota</taxon>
        <taxon>Gammaproteobacteria</taxon>
        <taxon>Chromatiales</taxon>
        <taxon>Chromatiaceae</taxon>
        <taxon>Rheinheimera</taxon>
    </lineage>
</organism>
<name>A0ABT9I097_9GAMM</name>
<proteinExistence type="predicted"/>
<comment type="caution">
    <text evidence="2">The sequence shown here is derived from an EMBL/GenBank/DDBJ whole genome shotgun (WGS) entry which is preliminary data.</text>
</comment>
<evidence type="ECO:0000256" key="1">
    <source>
        <dbReference type="SAM" id="Coils"/>
    </source>
</evidence>
<sequence length="171" mass="19134">MIWMALFGVIMVVMLYLLWHVEQVGKTNRGLKTKLAAREQEILKLQQATYQLAEQQKSVLEQKLGHVTVNSMLSAHELQVCKLLCSSLPVVVKEYCSKGLTPQQAMATQIRRQSIVSASQLEYMMQKHARLTTLWNTNSVTSHLQLCSVVVSLALEQVPAKVSNLEAAINA</sequence>
<keyword evidence="1" id="KW-0175">Coiled coil</keyword>
<dbReference type="EMBL" id="JAPJDZ010000031">
    <property type="protein sequence ID" value="MDP5136809.1"/>
    <property type="molecule type" value="Genomic_DNA"/>
</dbReference>
<reference evidence="2 3" key="1">
    <citation type="submission" date="2022-11" db="EMBL/GenBank/DDBJ databases">
        <title>Viruses from the air-sea interface of a natural surface slick.</title>
        <authorList>
            <person name="Rahlff J."/>
            <person name="Holmfeldt K."/>
        </authorList>
    </citation>
    <scope>NUCLEOTIDE SEQUENCE [LARGE SCALE GENOMIC DNA]</scope>
    <source>
        <strain evidence="2 3">SMS4</strain>
    </source>
</reference>
<dbReference type="Proteomes" id="UP001231109">
    <property type="component" value="Unassembled WGS sequence"/>
</dbReference>
<protein>
    <submittedName>
        <fullName evidence="2">Uncharacterized protein</fullName>
    </submittedName>
</protein>